<protein>
    <submittedName>
        <fullName evidence="2">Uncharacterized protein</fullName>
    </submittedName>
</protein>
<sequence length="161" mass="17881">MRFISQRNVRTCLRSAVASLCLLASATVAPAAVPMQDRAKPYVVTNDYGGSVQDRLVQIRDLRRSGRPIEIRGAVCYSSCTMLLGLGNTCVEPRTMFGFHAPSRSGTPLPRPVFEQVSRLIAASYPEQLRGWYLDEARYADSGLRIMRGSDLIDRRIARAC</sequence>
<accession>A0A2T6AG18</accession>
<keyword evidence="3" id="KW-1185">Reference proteome</keyword>
<dbReference type="Proteomes" id="UP000244069">
    <property type="component" value="Unassembled WGS sequence"/>
</dbReference>
<comment type="caution">
    <text evidence="2">The sequence shown here is derived from an EMBL/GenBank/DDBJ whole genome shotgun (WGS) entry which is preliminary data.</text>
</comment>
<feature type="signal peptide" evidence="1">
    <location>
        <begin position="1"/>
        <end position="31"/>
    </location>
</feature>
<feature type="chain" id="PRO_5015699124" evidence="1">
    <location>
        <begin position="32"/>
        <end position="161"/>
    </location>
</feature>
<dbReference type="RefSeq" id="WP_107978085.1">
    <property type="nucleotide sequence ID" value="NZ_BMEZ01000008.1"/>
</dbReference>
<evidence type="ECO:0000313" key="2">
    <source>
        <dbReference type="EMBL" id="PTX42773.1"/>
    </source>
</evidence>
<organism evidence="2 3">
    <name type="scientific">Allosediminivita pacifica</name>
    <dbReference type="NCBI Taxonomy" id="1267769"/>
    <lineage>
        <taxon>Bacteria</taxon>
        <taxon>Pseudomonadati</taxon>
        <taxon>Pseudomonadota</taxon>
        <taxon>Alphaproteobacteria</taxon>
        <taxon>Rhodobacterales</taxon>
        <taxon>Paracoccaceae</taxon>
        <taxon>Allosediminivita</taxon>
    </lineage>
</organism>
<gene>
    <name evidence="2" type="ORF">C8N44_12569</name>
</gene>
<dbReference type="AlphaFoldDB" id="A0A2T6AG18"/>
<reference evidence="2 3" key="1">
    <citation type="submission" date="2018-04" db="EMBL/GenBank/DDBJ databases">
        <title>Genomic Encyclopedia of Archaeal and Bacterial Type Strains, Phase II (KMG-II): from individual species to whole genera.</title>
        <authorList>
            <person name="Goeker M."/>
        </authorList>
    </citation>
    <scope>NUCLEOTIDE SEQUENCE [LARGE SCALE GENOMIC DNA]</scope>
    <source>
        <strain evidence="2 3">DSM 29329</strain>
    </source>
</reference>
<evidence type="ECO:0000313" key="3">
    <source>
        <dbReference type="Proteomes" id="UP000244069"/>
    </source>
</evidence>
<keyword evidence="1" id="KW-0732">Signal</keyword>
<dbReference type="EMBL" id="QBKN01000025">
    <property type="protein sequence ID" value="PTX42773.1"/>
    <property type="molecule type" value="Genomic_DNA"/>
</dbReference>
<evidence type="ECO:0000256" key="1">
    <source>
        <dbReference type="SAM" id="SignalP"/>
    </source>
</evidence>
<proteinExistence type="predicted"/>
<name>A0A2T6AG18_9RHOB</name>
<dbReference type="OrthoDB" id="7774376at2"/>